<keyword evidence="2" id="KW-1277">Toxin-antitoxin system</keyword>
<dbReference type="Gene3D" id="3.40.630.30">
    <property type="match status" value="1"/>
</dbReference>
<comment type="caution">
    <text evidence="7">The sequence shown here is derived from an EMBL/GenBank/DDBJ whole genome shotgun (WGS) entry which is preliminary data.</text>
</comment>
<dbReference type="EMBL" id="SNRY01002567">
    <property type="protein sequence ID" value="KAA6324462.1"/>
    <property type="molecule type" value="Genomic_DNA"/>
</dbReference>
<keyword evidence="4" id="KW-0012">Acyltransferase</keyword>
<evidence type="ECO:0000256" key="5">
    <source>
        <dbReference type="ARBA" id="ARBA00049880"/>
    </source>
</evidence>
<evidence type="ECO:0000259" key="6">
    <source>
        <dbReference type="PROSITE" id="PS51186"/>
    </source>
</evidence>
<dbReference type="SUPFAM" id="SSF55729">
    <property type="entry name" value="Acyl-CoA N-acyltransferases (Nat)"/>
    <property type="match status" value="1"/>
</dbReference>
<protein>
    <recommendedName>
        <fullName evidence="6">N-acetyltransferase domain-containing protein</fullName>
    </recommendedName>
</protein>
<feature type="non-terminal residue" evidence="7">
    <location>
        <position position="1"/>
    </location>
</feature>
<feature type="domain" description="N-acetyltransferase" evidence="6">
    <location>
        <begin position="1"/>
        <end position="81"/>
    </location>
</feature>
<name>A0A5J4QSC9_9ZZZZ</name>
<dbReference type="PROSITE" id="PS51186">
    <property type="entry name" value="GNAT"/>
    <property type="match status" value="1"/>
</dbReference>
<evidence type="ECO:0000256" key="4">
    <source>
        <dbReference type="ARBA" id="ARBA00023315"/>
    </source>
</evidence>
<dbReference type="GO" id="GO:0016747">
    <property type="term" value="F:acyltransferase activity, transferring groups other than amino-acyl groups"/>
    <property type="evidence" value="ECO:0007669"/>
    <property type="project" value="InterPro"/>
</dbReference>
<organism evidence="7">
    <name type="scientific">termite gut metagenome</name>
    <dbReference type="NCBI Taxonomy" id="433724"/>
    <lineage>
        <taxon>unclassified sequences</taxon>
        <taxon>metagenomes</taxon>
        <taxon>organismal metagenomes</taxon>
    </lineage>
</organism>
<comment type="catalytic activity">
    <reaction evidence="5">
        <text>glycyl-tRNA(Gly) + acetyl-CoA = N-acetylglycyl-tRNA(Gly) + CoA + H(+)</text>
        <dbReference type="Rhea" id="RHEA:81867"/>
        <dbReference type="Rhea" id="RHEA-COMP:9683"/>
        <dbReference type="Rhea" id="RHEA-COMP:19766"/>
        <dbReference type="ChEBI" id="CHEBI:15378"/>
        <dbReference type="ChEBI" id="CHEBI:57287"/>
        <dbReference type="ChEBI" id="CHEBI:57288"/>
        <dbReference type="ChEBI" id="CHEBI:78522"/>
        <dbReference type="ChEBI" id="CHEBI:232036"/>
    </reaction>
</comment>
<evidence type="ECO:0000313" key="7">
    <source>
        <dbReference type="EMBL" id="KAA6324462.1"/>
    </source>
</evidence>
<proteinExistence type="predicted"/>
<dbReference type="PANTHER" id="PTHR36449:SF1">
    <property type="entry name" value="ACETYLTRANSFERASE"/>
    <property type="match status" value="1"/>
</dbReference>
<dbReference type="InterPro" id="IPR000182">
    <property type="entry name" value="GNAT_dom"/>
</dbReference>
<keyword evidence="3" id="KW-0808">Transferase</keyword>
<evidence type="ECO:0000256" key="1">
    <source>
        <dbReference type="ARBA" id="ARBA00022491"/>
    </source>
</evidence>
<reference evidence="7" key="1">
    <citation type="submission" date="2019-03" db="EMBL/GenBank/DDBJ databases">
        <title>Single cell metagenomics reveals metabolic interactions within the superorganism composed of flagellate Streblomastix strix and complex community of Bacteroidetes bacteria on its surface.</title>
        <authorList>
            <person name="Treitli S.C."/>
            <person name="Kolisko M."/>
            <person name="Husnik F."/>
            <person name="Keeling P."/>
            <person name="Hampl V."/>
        </authorList>
    </citation>
    <scope>NUCLEOTIDE SEQUENCE</scope>
    <source>
        <strain evidence="7">STM</strain>
    </source>
</reference>
<dbReference type="CDD" id="cd04301">
    <property type="entry name" value="NAT_SF"/>
    <property type="match status" value="1"/>
</dbReference>
<gene>
    <name evidence="7" type="ORF">EZS27_026217</name>
</gene>
<dbReference type="Pfam" id="PF13508">
    <property type="entry name" value="Acetyltransf_7"/>
    <property type="match status" value="1"/>
</dbReference>
<evidence type="ECO:0000256" key="3">
    <source>
        <dbReference type="ARBA" id="ARBA00022679"/>
    </source>
</evidence>
<dbReference type="AlphaFoldDB" id="A0A5J4QSC9"/>
<sequence length="96" mass="11627">IGRLGVDRYYQRRGIGNELLDFIKNWFAHSTNKTGCRYLIVDARNEDKVLQFYTRNEFDFVFRNDEEEKKQIDIKMEDELRTKSMYYDLLDMKAGQ</sequence>
<keyword evidence="1" id="KW-0678">Repressor</keyword>
<dbReference type="PANTHER" id="PTHR36449">
    <property type="entry name" value="ACETYLTRANSFERASE-RELATED"/>
    <property type="match status" value="1"/>
</dbReference>
<accession>A0A5J4QSC9</accession>
<dbReference type="InterPro" id="IPR016181">
    <property type="entry name" value="Acyl_CoA_acyltransferase"/>
</dbReference>
<evidence type="ECO:0000256" key="2">
    <source>
        <dbReference type="ARBA" id="ARBA00022649"/>
    </source>
</evidence>